<organism evidence="2 3">
    <name type="scientific">Solitalea longa</name>
    <dbReference type="NCBI Taxonomy" id="2079460"/>
    <lineage>
        <taxon>Bacteria</taxon>
        <taxon>Pseudomonadati</taxon>
        <taxon>Bacteroidota</taxon>
        <taxon>Sphingobacteriia</taxon>
        <taxon>Sphingobacteriales</taxon>
        <taxon>Sphingobacteriaceae</taxon>
        <taxon>Solitalea</taxon>
    </lineage>
</organism>
<comment type="caution">
    <text evidence="2">The sequence shown here is derived from an EMBL/GenBank/DDBJ whole genome shotgun (WGS) entry which is preliminary data.</text>
</comment>
<name>A0A2S5A396_9SPHI</name>
<keyword evidence="3" id="KW-1185">Reference proteome</keyword>
<dbReference type="OrthoDB" id="9794261at2"/>
<evidence type="ECO:0000313" key="3">
    <source>
        <dbReference type="Proteomes" id="UP000236893"/>
    </source>
</evidence>
<evidence type="ECO:0000313" key="2">
    <source>
        <dbReference type="EMBL" id="POY36779.1"/>
    </source>
</evidence>
<dbReference type="RefSeq" id="WP_103789082.1">
    <property type="nucleotide sequence ID" value="NZ_PQVF01000006.1"/>
</dbReference>
<dbReference type="InterPro" id="IPR036691">
    <property type="entry name" value="Endo/exonu/phosph_ase_sf"/>
</dbReference>
<dbReference type="Proteomes" id="UP000236893">
    <property type="component" value="Unassembled WGS sequence"/>
</dbReference>
<dbReference type="InterPro" id="IPR037493">
    <property type="entry name" value="ExoIII-like"/>
</dbReference>
<sequence length="232" mass="27177">MKIITWNIKHGGGKRISNILNTLKLHSDADIFVLTEFRNNDNGFKIKALLNELGFINNFSPEIESTKNTVLISAKESCKVSYFSELGDHAQRVIKIENEKLAIYGCYFPQQNEKKHVFDFLLSQIDANKDQKIIITGDINTGKHSIDETGKTFYHAQYLNKFEGIGLTDAWRHMHKDKREYSWYSNFNNGFRIDHFFIHDELLNKVIDCNYIHSYREEKISDHSMMLLELEY</sequence>
<dbReference type="Pfam" id="PF03372">
    <property type="entry name" value="Exo_endo_phos"/>
    <property type="match status" value="1"/>
</dbReference>
<evidence type="ECO:0000259" key="1">
    <source>
        <dbReference type="Pfam" id="PF03372"/>
    </source>
</evidence>
<dbReference type="GO" id="GO:0006281">
    <property type="term" value="P:DNA repair"/>
    <property type="evidence" value="ECO:0007669"/>
    <property type="project" value="InterPro"/>
</dbReference>
<dbReference type="InterPro" id="IPR005135">
    <property type="entry name" value="Endo/exonuclease/phosphatase"/>
</dbReference>
<dbReference type="PANTHER" id="PTHR43250">
    <property type="entry name" value="EXODEOXYRIBONUCLEASE III"/>
    <property type="match status" value="1"/>
</dbReference>
<dbReference type="Gene3D" id="3.60.10.10">
    <property type="entry name" value="Endonuclease/exonuclease/phosphatase"/>
    <property type="match status" value="1"/>
</dbReference>
<accession>A0A2S5A396</accession>
<dbReference type="EMBL" id="PQVF01000006">
    <property type="protein sequence ID" value="POY36779.1"/>
    <property type="molecule type" value="Genomic_DNA"/>
</dbReference>
<dbReference type="AlphaFoldDB" id="A0A2S5A396"/>
<dbReference type="SUPFAM" id="SSF56219">
    <property type="entry name" value="DNase I-like"/>
    <property type="match status" value="1"/>
</dbReference>
<proteinExistence type="predicted"/>
<dbReference type="GO" id="GO:0008311">
    <property type="term" value="F:double-stranded DNA 3'-5' DNA exonuclease activity"/>
    <property type="evidence" value="ECO:0007669"/>
    <property type="project" value="InterPro"/>
</dbReference>
<protein>
    <recommendedName>
        <fullName evidence="1">Endonuclease/exonuclease/phosphatase domain-containing protein</fullName>
    </recommendedName>
</protein>
<reference evidence="2 3" key="1">
    <citation type="submission" date="2018-01" db="EMBL/GenBank/DDBJ databases">
        <authorList>
            <person name="Gaut B.S."/>
            <person name="Morton B.R."/>
            <person name="Clegg M.T."/>
            <person name="Duvall M.R."/>
        </authorList>
    </citation>
    <scope>NUCLEOTIDE SEQUENCE [LARGE SCALE GENOMIC DNA]</scope>
    <source>
        <strain evidence="2 3">HR-AV</strain>
    </source>
</reference>
<gene>
    <name evidence="2" type="ORF">C3K47_10510</name>
</gene>
<dbReference type="PANTHER" id="PTHR43250:SF2">
    <property type="entry name" value="EXODEOXYRIBONUCLEASE III"/>
    <property type="match status" value="1"/>
</dbReference>
<feature type="domain" description="Endonuclease/exonuclease/phosphatase" evidence="1">
    <location>
        <begin position="4"/>
        <end position="223"/>
    </location>
</feature>